<evidence type="ECO:0000313" key="3">
    <source>
        <dbReference type="Proteomes" id="UP000773614"/>
    </source>
</evidence>
<proteinExistence type="predicted"/>
<dbReference type="PROSITE" id="PS51186">
    <property type="entry name" value="GNAT"/>
    <property type="match status" value="1"/>
</dbReference>
<dbReference type="AlphaFoldDB" id="A0A964T600"/>
<comment type="caution">
    <text evidence="2">The sequence shown here is derived from an EMBL/GenBank/DDBJ whole genome shotgun (WGS) entry which is preliminary data.</text>
</comment>
<sequence length="195" mass="20564">METMTYHAVSRPRIRRGGEADIDLVNHLYRATLLCVATEDRAEAIAALGRATVVEAGHARNGGGLFVAERDGEILGGIAWRKGRRGGVDDDLVIHDGRHPFQVDPARSAIVLAFFVIPSDGAAALARRLVASAVADAGRNGCSRAVTLVHPAAAMMHSAGGFAVERVLRWSDGAAAPISLLQMQKRIEPSVAVAA</sequence>
<reference evidence="2" key="1">
    <citation type="submission" date="2019-03" db="EMBL/GenBank/DDBJ databases">
        <title>Afifella sp. nov., isolated from activated sludge.</title>
        <authorList>
            <person name="Li Q."/>
            <person name="Liu Y."/>
        </authorList>
    </citation>
    <scope>NUCLEOTIDE SEQUENCE</scope>
    <source>
        <strain evidence="2">L72</strain>
    </source>
</reference>
<dbReference type="GO" id="GO:0016747">
    <property type="term" value="F:acyltransferase activity, transferring groups other than amino-acyl groups"/>
    <property type="evidence" value="ECO:0007669"/>
    <property type="project" value="InterPro"/>
</dbReference>
<evidence type="ECO:0000313" key="2">
    <source>
        <dbReference type="EMBL" id="MYZ48527.1"/>
    </source>
</evidence>
<dbReference type="RefSeq" id="WP_161140876.1">
    <property type="nucleotide sequence ID" value="NZ_SPKJ01000040.1"/>
</dbReference>
<gene>
    <name evidence="2" type="ORF">E4O86_12485</name>
</gene>
<accession>A0A964T600</accession>
<evidence type="ECO:0000259" key="1">
    <source>
        <dbReference type="PROSITE" id="PS51186"/>
    </source>
</evidence>
<dbReference type="InterPro" id="IPR016181">
    <property type="entry name" value="Acyl_CoA_acyltransferase"/>
</dbReference>
<organism evidence="2 3">
    <name type="scientific">Propylenella binzhouense</name>
    <dbReference type="NCBI Taxonomy" id="2555902"/>
    <lineage>
        <taxon>Bacteria</taxon>
        <taxon>Pseudomonadati</taxon>
        <taxon>Pseudomonadota</taxon>
        <taxon>Alphaproteobacteria</taxon>
        <taxon>Hyphomicrobiales</taxon>
        <taxon>Propylenellaceae</taxon>
        <taxon>Propylenella</taxon>
    </lineage>
</organism>
<feature type="domain" description="N-acetyltransferase" evidence="1">
    <location>
        <begin position="12"/>
        <end position="188"/>
    </location>
</feature>
<dbReference type="EMBL" id="SPKJ01000040">
    <property type="protein sequence ID" value="MYZ48527.1"/>
    <property type="molecule type" value="Genomic_DNA"/>
</dbReference>
<protein>
    <recommendedName>
        <fullName evidence="1">N-acetyltransferase domain-containing protein</fullName>
    </recommendedName>
</protein>
<dbReference type="Proteomes" id="UP000773614">
    <property type="component" value="Unassembled WGS sequence"/>
</dbReference>
<keyword evidence="3" id="KW-1185">Reference proteome</keyword>
<name>A0A964T600_9HYPH</name>
<dbReference type="SUPFAM" id="SSF55729">
    <property type="entry name" value="Acyl-CoA N-acyltransferases (Nat)"/>
    <property type="match status" value="1"/>
</dbReference>
<dbReference type="Gene3D" id="3.40.630.30">
    <property type="match status" value="1"/>
</dbReference>
<dbReference type="InterPro" id="IPR000182">
    <property type="entry name" value="GNAT_dom"/>
</dbReference>